<feature type="compositionally biased region" description="Basic and acidic residues" evidence="3">
    <location>
        <begin position="188"/>
        <end position="197"/>
    </location>
</feature>
<evidence type="ECO:0000256" key="2">
    <source>
        <dbReference type="RuleBase" id="RU366008"/>
    </source>
</evidence>
<evidence type="ECO:0000313" key="5">
    <source>
        <dbReference type="EMBL" id="CAD5230407.1"/>
    </source>
</evidence>
<comment type="catalytic activity">
    <reaction evidence="2">
        <text>4-fumarylacetoacetate + H2O = acetoacetate + fumarate + H(+)</text>
        <dbReference type="Rhea" id="RHEA:10244"/>
        <dbReference type="ChEBI" id="CHEBI:13705"/>
        <dbReference type="ChEBI" id="CHEBI:15377"/>
        <dbReference type="ChEBI" id="CHEBI:15378"/>
        <dbReference type="ChEBI" id="CHEBI:18034"/>
        <dbReference type="ChEBI" id="CHEBI:29806"/>
        <dbReference type="EC" id="3.7.1.2"/>
    </reaction>
</comment>
<dbReference type="PANTHER" id="PTHR43069">
    <property type="entry name" value="FUMARYLACETOACETASE"/>
    <property type="match status" value="1"/>
</dbReference>
<feature type="domain" description="C2H2-type" evidence="4">
    <location>
        <begin position="269"/>
        <end position="292"/>
    </location>
</feature>
<keyword evidence="2" id="KW-0479">Metal-binding</keyword>
<keyword evidence="1" id="KW-0863">Zinc-finger</keyword>
<evidence type="ECO:0000256" key="1">
    <source>
        <dbReference type="PROSITE-ProRule" id="PRU00042"/>
    </source>
</evidence>
<dbReference type="AlphaFoldDB" id="A0A811LQ13"/>
<protein>
    <recommendedName>
        <fullName evidence="2">Fumarylacetoacetase</fullName>
        <ecNumber evidence="2">3.7.1.2</ecNumber>
    </recommendedName>
    <alternativeName>
        <fullName evidence="2">Fumarylacetoacetate hydrolase</fullName>
    </alternativeName>
</protein>
<comment type="pathway">
    <text evidence="2">Amino-acid degradation; L-phenylalanine degradation; acetoacetate and fumarate from L-phenylalanine: step 6/6.</text>
</comment>
<keyword evidence="2" id="KW-0378">Hydrolase</keyword>
<comment type="similarity">
    <text evidence="2">Belongs to the FAH family.</text>
</comment>
<sequence length="292" mass="33094">MPIAAYKYGERHHEGIRHGDKHSDSYRHSELIKNCDKHSESKHGDRNSESSRHFDKNSEKVLEKHVELSKDQKDHHHGAASVRSTEESESTSRSATSTPVQRNLQLNVNYTPLSPTSAAAVRCNICEVNYDSGAHLQVHYLADHCAKKDGTDFKCLHANCDQYFSTKQTLKNHLYSHFSAMGSMNARSDSRDRTPERPHKRSMNGTPDSLIGIADWRQSKKIKLEEPPKTSMAEPSISCHLCQQHFSDTVLLQKHWVEQHLSQLDARPHVCQRCDAGFTTIDALRSHAATHN</sequence>
<keyword evidence="1" id="KW-0862">Zinc</keyword>
<dbReference type="Gene3D" id="3.30.160.60">
    <property type="entry name" value="Classic Zinc Finger"/>
    <property type="match status" value="2"/>
</dbReference>
<dbReference type="PROSITE" id="PS50157">
    <property type="entry name" value="ZINC_FINGER_C2H2_2"/>
    <property type="match status" value="2"/>
</dbReference>
<dbReference type="GO" id="GO:0006572">
    <property type="term" value="P:L-tyrosine catabolic process"/>
    <property type="evidence" value="ECO:0007669"/>
    <property type="project" value="UniProtKB-UniRule"/>
</dbReference>
<dbReference type="EMBL" id="CAJFDH010000006">
    <property type="protein sequence ID" value="CAD5230407.1"/>
    <property type="molecule type" value="Genomic_DNA"/>
</dbReference>
<keyword evidence="2" id="KW-0106">Calcium</keyword>
<name>A0A811LQ13_9BILA</name>
<comment type="cofactor">
    <cofactor evidence="2">
        <name>Mg(2+)</name>
        <dbReference type="ChEBI" id="CHEBI:18420"/>
    </cofactor>
    <cofactor evidence="2">
        <name>Ca(2+)</name>
        <dbReference type="ChEBI" id="CHEBI:29108"/>
    </cofactor>
</comment>
<feature type="domain" description="C2H2-type" evidence="4">
    <location>
        <begin position="153"/>
        <end position="177"/>
    </location>
</feature>
<dbReference type="GO" id="GO:1902000">
    <property type="term" value="P:homogentisate catabolic process"/>
    <property type="evidence" value="ECO:0007669"/>
    <property type="project" value="TreeGrafter"/>
</dbReference>
<dbReference type="SUPFAM" id="SSF57667">
    <property type="entry name" value="beta-beta-alpha zinc fingers"/>
    <property type="match status" value="1"/>
</dbReference>
<dbReference type="SMART" id="SM00355">
    <property type="entry name" value="ZnF_C2H2"/>
    <property type="match status" value="4"/>
</dbReference>
<dbReference type="PROSITE" id="PS00028">
    <property type="entry name" value="ZINC_FINGER_C2H2_1"/>
    <property type="match status" value="4"/>
</dbReference>
<dbReference type="InterPro" id="IPR036236">
    <property type="entry name" value="Znf_C2H2_sf"/>
</dbReference>
<dbReference type="PANTHER" id="PTHR43069:SF2">
    <property type="entry name" value="FUMARYLACETOACETASE"/>
    <property type="match status" value="1"/>
</dbReference>
<dbReference type="EC" id="3.7.1.2" evidence="2"/>
<dbReference type="EMBL" id="CAJFCW020000006">
    <property type="protein sequence ID" value="CAG9127739.1"/>
    <property type="molecule type" value="Genomic_DNA"/>
</dbReference>
<comment type="caution">
    <text evidence="5">The sequence shown here is derived from an EMBL/GenBank/DDBJ whole genome shotgun (WGS) entry which is preliminary data.</text>
</comment>
<proteinExistence type="inferred from homology"/>
<reference evidence="5" key="1">
    <citation type="submission" date="2020-09" db="EMBL/GenBank/DDBJ databases">
        <authorList>
            <person name="Kikuchi T."/>
        </authorList>
    </citation>
    <scope>NUCLEOTIDE SEQUENCE</scope>
    <source>
        <strain evidence="5">SH1</strain>
    </source>
</reference>
<organism evidence="5 6">
    <name type="scientific">Bursaphelenchus okinawaensis</name>
    <dbReference type="NCBI Taxonomy" id="465554"/>
    <lineage>
        <taxon>Eukaryota</taxon>
        <taxon>Metazoa</taxon>
        <taxon>Ecdysozoa</taxon>
        <taxon>Nematoda</taxon>
        <taxon>Chromadorea</taxon>
        <taxon>Rhabditida</taxon>
        <taxon>Tylenchina</taxon>
        <taxon>Tylenchomorpha</taxon>
        <taxon>Aphelenchoidea</taxon>
        <taxon>Aphelenchoididae</taxon>
        <taxon>Bursaphelenchus</taxon>
    </lineage>
</organism>
<dbReference type="GO" id="GO:0006559">
    <property type="term" value="P:L-phenylalanine catabolic process"/>
    <property type="evidence" value="ECO:0007669"/>
    <property type="project" value="UniProtKB-UniRule"/>
</dbReference>
<feature type="region of interest" description="Disordered" evidence="3">
    <location>
        <begin position="184"/>
        <end position="208"/>
    </location>
</feature>
<feature type="region of interest" description="Disordered" evidence="3">
    <location>
        <begin position="1"/>
        <end position="103"/>
    </location>
</feature>
<keyword evidence="2" id="KW-0460">Magnesium</keyword>
<evidence type="ECO:0000259" key="4">
    <source>
        <dbReference type="PROSITE" id="PS50157"/>
    </source>
</evidence>
<dbReference type="OrthoDB" id="10042249at2759"/>
<feature type="compositionally biased region" description="Basic and acidic residues" evidence="3">
    <location>
        <begin position="8"/>
        <end position="74"/>
    </location>
</feature>
<keyword evidence="2" id="KW-0828">Tyrosine catabolism</keyword>
<evidence type="ECO:0000256" key="3">
    <source>
        <dbReference type="SAM" id="MobiDB-lite"/>
    </source>
</evidence>
<dbReference type="InterPro" id="IPR013087">
    <property type="entry name" value="Znf_C2H2_type"/>
</dbReference>
<keyword evidence="2" id="KW-0585">Phenylalanine catabolism</keyword>
<dbReference type="GO" id="GO:0008270">
    <property type="term" value="F:zinc ion binding"/>
    <property type="evidence" value="ECO:0007669"/>
    <property type="project" value="UniProtKB-KW"/>
</dbReference>
<accession>A0A811LQ13</accession>
<gene>
    <name evidence="5" type="ORF">BOKJ2_LOCUS14120</name>
</gene>
<dbReference type="InterPro" id="IPR005959">
    <property type="entry name" value="Fumarylacetoacetase"/>
</dbReference>
<evidence type="ECO:0000313" key="6">
    <source>
        <dbReference type="Proteomes" id="UP000614601"/>
    </source>
</evidence>
<dbReference type="GO" id="GO:0004334">
    <property type="term" value="F:fumarylacetoacetase activity"/>
    <property type="evidence" value="ECO:0007669"/>
    <property type="project" value="UniProtKB-UniRule"/>
</dbReference>
<dbReference type="Proteomes" id="UP000783686">
    <property type="component" value="Unassembled WGS sequence"/>
</dbReference>
<dbReference type="Proteomes" id="UP000614601">
    <property type="component" value="Unassembled WGS sequence"/>
</dbReference>
<keyword evidence="6" id="KW-1185">Reference proteome</keyword>